<organism evidence="1 2">
    <name type="scientific">Trinickia fusca</name>
    <dbReference type="NCBI Taxonomy" id="2419777"/>
    <lineage>
        <taxon>Bacteria</taxon>
        <taxon>Pseudomonadati</taxon>
        <taxon>Pseudomonadota</taxon>
        <taxon>Betaproteobacteria</taxon>
        <taxon>Burkholderiales</taxon>
        <taxon>Burkholderiaceae</taxon>
        <taxon>Trinickia</taxon>
    </lineage>
</organism>
<dbReference type="RefSeq" id="WP_121281006.1">
    <property type="nucleotide sequence ID" value="NZ_RBZV01000012.1"/>
</dbReference>
<dbReference type="OrthoDB" id="9017820at2"/>
<evidence type="ECO:0000313" key="1">
    <source>
        <dbReference type="EMBL" id="RKP44583.1"/>
    </source>
</evidence>
<gene>
    <name evidence="1" type="ORF">D7S89_22155</name>
</gene>
<keyword evidence="2" id="KW-1185">Reference proteome</keyword>
<evidence type="ECO:0000313" key="2">
    <source>
        <dbReference type="Proteomes" id="UP000280434"/>
    </source>
</evidence>
<name>A0A494XAG5_9BURK</name>
<protein>
    <submittedName>
        <fullName evidence="1">Uncharacterized protein</fullName>
    </submittedName>
</protein>
<comment type="caution">
    <text evidence="1">The sequence shown here is derived from an EMBL/GenBank/DDBJ whole genome shotgun (WGS) entry which is preliminary data.</text>
</comment>
<dbReference type="Proteomes" id="UP000280434">
    <property type="component" value="Unassembled WGS sequence"/>
</dbReference>
<accession>A0A494XAG5</accession>
<reference evidence="1 2" key="1">
    <citation type="submission" date="2018-10" db="EMBL/GenBank/DDBJ databases">
        <title>Paraburkholderia sp. 7MK8-2, isolated from soil.</title>
        <authorList>
            <person name="Gao Z.-H."/>
            <person name="Qiu L.-H."/>
        </authorList>
    </citation>
    <scope>NUCLEOTIDE SEQUENCE [LARGE SCALE GENOMIC DNA]</scope>
    <source>
        <strain evidence="1 2">7MK8-2</strain>
    </source>
</reference>
<dbReference type="AlphaFoldDB" id="A0A494XAG5"/>
<sequence length="77" mass="8269">MTELRHRAAFSTLRLSAHEMAALLLLCHAPIDVALADSDVMALKDAGLASLVECEPHRFQFVMTEQGNAVLHALGAA</sequence>
<dbReference type="EMBL" id="RBZV01000012">
    <property type="protein sequence ID" value="RKP44583.1"/>
    <property type="molecule type" value="Genomic_DNA"/>
</dbReference>
<proteinExistence type="predicted"/>